<gene>
    <name evidence="1" type="ORF">B7H23_07710</name>
</gene>
<name>A0A231V3J7_9HYPH</name>
<comment type="caution">
    <text evidence="1">The sequence shown here is derived from an EMBL/GenBank/DDBJ whole genome shotgun (WGS) entry which is preliminary data.</text>
</comment>
<organism evidence="1 2">
    <name type="scientific">Notoacmeibacter marinus</name>
    <dbReference type="NCBI Taxonomy" id="1876515"/>
    <lineage>
        <taxon>Bacteria</taxon>
        <taxon>Pseudomonadati</taxon>
        <taxon>Pseudomonadota</taxon>
        <taxon>Alphaproteobacteria</taxon>
        <taxon>Hyphomicrobiales</taxon>
        <taxon>Notoacmeibacteraceae</taxon>
        <taxon>Notoacmeibacter</taxon>
    </lineage>
</organism>
<sequence>MTTEKIKSASEVLTDFLDAQAKKAGVDSGTIVAIRDLRSESKLTKTNLLRKLEDTRKAALKGAKPPAEEDAGND</sequence>
<keyword evidence="2" id="KW-1185">Reference proteome</keyword>
<evidence type="ECO:0000313" key="2">
    <source>
        <dbReference type="Proteomes" id="UP000215405"/>
    </source>
</evidence>
<proteinExistence type="predicted"/>
<reference evidence="2" key="1">
    <citation type="journal article" date="2017" name="Int. J. Syst. Evol. Microbiol.">
        <title>Notoacmeibacter marinus gen. nov., sp. nov., isolated from the gut of a limpet and proposal of Notoacmeibacteraceae fam. nov. in the order Rhizobiales of the class Alphaproteobacteria.</title>
        <authorList>
            <person name="Huang Z."/>
            <person name="Guo F."/>
            <person name="Lai Q."/>
        </authorList>
    </citation>
    <scope>NUCLEOTIDE SEQUENCE [LARGE SCALE GENOMIC DNA]</scope>
    <source>
        <strain evidence="2">XMTR2A4</strain>
    </source>
</reference>
<evidence type="ECO:0000313" key="1">
    <source>
        <dbReference type="EMBL" id="OXT02748.1"/>
    </source>
</evidence>
<protein>
    <submittedName>
        <fullName evidence="1">Uncharacterized protein</fullName>
    </submittedName>
</protein>
<dbReference type="EMBL" id="NBYO01000001">
    <property type="protein sequence ID" value="OXT02748.1"/>
    <property type="molecule type" value="Genomic_DNA"/>
</dbReference>
<dbReference type="Proteomes" id="UP000215405">
    <property type="component" value="Unassembled WGS sequence"/>
</dbReference>
<accession>A0A231V3J7</accession>
<dbReference type="AlphaFoldDB" id="A0A231V3J7"/>